<dbReference type="Gene3D" id="2.70.70.10">
    <property type="entry name" value="Glucose Permease (Domain IIA)"/>
    <property type="match status" value="1"/>
</dbReference>
<feature type="compositionally biased region" description="Polar residues" evidence="1">
    <location>
        <begin position="155"/>
        <end position="167"/>
    </location>
</feature>
<reference evidence="4 5" key="1">
    <citation type="journal article" date="2020" name="Biotechnol. Biofuels">
        <title>New insights from the biogas microbiome by comprehensive genome-resolved metagenomics of nearly 1600 species originating from multiple anaerobic digesters.</title>
        <authorList>
            <person name="Campanaro S."/>
            <person name="Treu L."/>
            <person name="Rodriguez-R L.M."/>
            <person name="Kovalovszki A."/>
            <person name="Ziels R.M."/>
            <person name="Maus I."/>
            <person name="Zhu X."/>
            <person name="Kougias P.G."/>
            <person name="Basile A."/>
            <person name="Luo G."/>
            <person name="Schluter A."/>
            <person name="Konstantinidis K.T."/>
            <person name="Angelidaki I."/>
        </authorList>
    </citation>
    <scope>NUCLEOTIDE SEQUENCE [LARGE SCALE GENOMIC DNA]</scope>
    <source>
        <strain evidence="4">AS05jafATM_89</strain>
    </source>
</reference>
<keyword evidence="2" id="KW-0732">Signal</keyword>
<dbReference type="InterPro" id="IPR016047">
    <property type="entry name" value="M23ase_b-sheet_dom"/>
</dbReference>
<name>A0A832R8J2_9BACT</name>
<organism evidence="4 5">
    <name type="scientific">Candidatus Dojkabacteria bacterium</name>
    <dbReference type="NCBI Taxonomy" id="2099670"/>
    <lineage>
        <taxon>Bacteria</taxon>
        <taxon>Candidatus Dojkabacteria</taxon>
    </lineage>
</organism>
<evidence type="ECO:0000256" key="1">
    <source>
        <dbReference type="SAM" id="MobiDB-lite"/>
    </source>
</evidence>
<dbReference type="PANTHER" id="PTHR21666">
    <property type="entry name" value="PEPTIDASE-RELATED"/>
    <property type="match status" value="1"/>
</dbReference>
<dbReference type="SUPFAM" id="SSF51261">
    <property type="entry name" value="Duplicated hybrid motif"/>
    <property type="match status" value="1"/>
</dbReference>
<protein>
    <submittedName>
        <fullName evidence="4">M23 family metallopeptidase</fullName>
    </submittedName>
</protein>
<gene>
    <name evidence="4" type="ORF">GX533_01115</name>
</gene>
<evidence type="ECO:0000313" key="4">
    <source>
        <dbReference type="EMBL" id="HHX99271.1"/>
    </source>
</evidence>
<comment type="caution">
    <text evidence="4">The sequence shown here is derived from an EMBL/GenBank/DDBJ whole genome shotgun (WGS) entry which is preliminary data.</text>
</comment>
<dbReference type="InterPro" id="IPR050570">
    <property type="entry name" value="Cell_wall_metabolism_enzyme"/>
</dbReference>
<proteinExistence type="predicted"/>
<feature type="signal peptide" evidence="2">
    <location>
        <begin position="1"/>
        <end position="21"/>
    </location>
</feature>
<evidence type="ECO:0000259" key="3">
    <source>
        <dbReference type="Pfam" id="PF01551"/>
    </source>
</evidence>
<sequence>MRKILTTLTTILATILMPLFAQEEPMTNVPGIREDLISKNQDIEILTPKYGQRFELGENILLTWKNKNPKRKYCYAPYFYYVIGDFQMSMSFKTTQDMQYTILPSQKSVIVLQLYYYDSDKYYTPEREEYTYASDILVLGIGMDIPEYWLKRFQKGNNENPTPQQPTVKEKPDSKPIVKTTPTIKSKPPQKQKEKVLGKSVKPFIFPFSKPVGVSQWHGYTDYQKPHTGIDFSVAKQETRAVGNGVVIAKGYDTYYGKCHSGGNFLTVKHDNGMHTVYFHLDQSYVDVGKKVKKGEVIAKTGNSGSWNCQPLAYHLHFETRKKRSQSTHVDPVKYIEQDWDLIPTANYKKYPGRLSGDNPHPGR</sequence>
<dbReference type="Pfam" id="PF01551">
    <property type="entry name" value="Peptidase_M23"/>
    <property type="match status" value="1"/>
</dbReference>
<feature type="chain" id="PRO_5032983407" evidence="2">
    <location>
        <begin position="22"/>
        <end position="364"/>
    </location>
</feature>
<dbReference type="GO" id="GO:0004222">
    <property type="term" value="F:metalloendopeptidase activity"/>
    <property type="evidence" value="ECO:0007669"/>
    <property type="project" value="TreeGrafter"/>
</dbReference>
<dbReference type="PANTHER" id="PTHR21666:SF270">
    <property type="entry name" value="MUREIN HYDROLASE ACTIVATOR ENVC"/>
    <property type="match status" value="1"/>
</dbReference>
<dbReference type="EMBL" id="DUTP01000002">
    <property type="protein sequence ID" value="HHX99271.1"/>
    <property type="molecule type" value="Genomic_DNA"/>
</dbReference>
<evidence type="ECO:0000256" key="2">
    <source>
        <dbReference type="SAM" id="SignalP"/>
    </source>
</evidence>
<feature type="region of interest" description="Disordered" evidence="1">
    <location>
        <begin position="155"/>
        <end position="192"/>
    </location>
</feature>
<dbReference type="Proteomes" id="UP000576550">
    <property type="component" value="Unassembled WGS sequence"/>
</dbReference>
<evidence type="ECO:0000313" key="5">
    <source>
        <dbReference type="Proteomes" id="UP000576550"/>
    </source>
</evidence>
<dbReference type="CDD" id="cd12797">
    <property type="entry name" value="M23_peptidase"/>
    <property type="match status" value="1"/>
</dbReference>
<dbReference type="InterPro" id="IPR011055">
    <property type="entry name" value="Dup_hybrid_motif"/>
</dbReference>
<feature type="domain" description="M23ase beta-sheet core" evidence="3">
    <location>
        <begin position="226"/>
        <end position="331"/>
    </location>
</feature>
<dbReference type="AlphaFoldDB" id="A0A832R8J2"/>
<accession>A0A832R8J2</accession>